<comment type="caution">
    <text evidence="5">The sequence shown here is derived from an EMBL/GenBank/DDBJ whole genome shotgun (WGS) entry which is preliminary data.</text>
</comment>
<keyword evidence="3" id="KW-0949">S-adenosyl-L-methionine</keyword>
<dbReference type="GO" id="GO:0008757">
    <property type="term" value="F:S-adenosylmethionine-dependent methyltransferase activity"/>
    <property type="evidence" value="ECO:0007669"/>
    <property type="project" value="InterPro"/>
</dbReference>
<name>A0A4Q5J036_9ACTN</name>
<protein>
    <submittedName>
        <fullName evidence="5">Class I SAM-dependent methyltransferase</fullName>
    </submittedName>
</protein>
<dbReference type="OrthoDB" id="9805171at2"/>
<gene>
    <name evidence="5" type="ORF">ETU37_11050</name>
</gene>
<dbReference type="Gene3D" id="3.40.50.150">
    <property type="entry name" value="Vaccinia Virus protein VP39"/>
    <property type="match status" value="1"/>
</dbReference>
<evidence type="ECO:0000259" key="4">
    <source>
        <dbReference type="Pfam" id="PF08241"/>
    </source>
</evidence>
<proteinExistence type="predicted"/>
<accession>A0A4Q5J036</accession>
<evidence type="ECO:0000313" key="5">
    <source>
        <dbReference type="EMBL" id="RYU11802.1"/>
    </source>
</evidence>
<dbReference type="AlphaFoldDB" id="A0A4Q5J036"/>
<dbReference type="Pfam" id="PF08241">
    <property type="entry name" value="Methyltransf_11"/>
    <property type="match status" value="1"/>
</dbReference>
<evidence type="ECO:0000256" key="2">
    <source>
        <dbReference type="ARBA" id="ARBA00022679"/>
    </source>
</evidence>
<evidence type="ECO:0000313" key="6">
    <source>
        <dbReference type="Proteomes" id="UP000291189"/>
    </source>
</evidence>
<dbReference type="EMBL" id="SDPU01000022">
    <property type="protein sequence ID" value="RYU11802.1"/>
    <property type="molecule type" value="Genomic_DNA"/>
</dbReference>
<evidence type="ECO:0000256" key="1">
    <source>
        <dbReference type="ARBA" id="ARBA00022603"/>
    </source>
</evidence>
<sequence length="239" mass="26184">MPDSVSTSATPAADYDGFAAAYSASNENNLFNAYYARPEMMRLAGDVAGLKILDAGCGSGPMMEALRAKDAVVSGFDLSPAMVELARRRLGEGADVRVADLAAPLPYPDDAFDLVVASLSLHYVKDWAPVLAELRRVLEPRGRLIVSIIHPTVYAIVYPEADYFALTQYSEDYDFGEGTVWMTYWHRPLQDVVNTFIDAGFGIKEVTEPPPAVNTPAELLPTADGRSFICFLFFELEAR</sequence>
<dbReference type="PANTHER" id="PTHR43464:SF19">
    <property type="entry name" value="UBIQUINONE BIOSYNTHESIS O-METHYLTRANSFERASE, MITOCHONDRIAL"/>
    <property type="match status" value="1"/>
</dbReference>
<dbReference type="RefSeq" id="WP_129987389.1">
    <property type="nucleotide sequence ID" value="NZ_SDPU01000022.1"/>
</dbReference>
<reference evidence="5 6" key="1">
    <citation type="submission" date="2019-01" db="EMBL/GenBank/DDBJ databases">
        <title>Nocardioides guangzhouensis sp. nov., an actinobacterium isolated from soil.</title>
        <authorList>
            <person name="Fu Y."/>
            <person name="Cai Y."/>
            <person name="Lin Z."/>
            <person name="Chen P."/>
        </authorList>
    </citation>
    <scope>NUCLEOTIDE SEQUENCE [LARGE SCALE GENOMIC DNA]</scope>
    <source>
        <strain evidence="5 6">NBRC 105384</strain>
    </source>
</reference>
<feature type="domain" description="Methyltransferase type 11" evidence="4">
    <location>
        <begin position="53"/>
        <end position="146"/>
    </location>
</feature>
<dbReference type="CDD" id="cd02440">
    <property type="entry name" value="AdoMet_MTases"/>
    <property type="match status" value="1"/>
</dbReference>
<keyword evidence="6" id="KW-1185">Reference proteome</keyword>
<keyword evidence="2 5" id="KW-0808">Transferase</keyword>
<dbReference type="SUPFAM" id="SSF53335">
    <property type="entry name" value="S-adenosyl-L-methionine-dependent methyltransferases"/>
    <property type="match status" value="1"/>
</dbReference>
<dbReference type="PANTHER" id="PTHR43464">
    <property type="entry name" value="METHYLTRANSFERASE"/>
    <property type="match status" value="1"/>
</dbReference>
<dbReference type="GO" id="GO:0032259">
    <property type="term" value="P:methylation"/>
    <property type="evidence" value="ECO:0007669"/>
    <property type="project" value="UniProtKB-KW"/>
</dbReference>
<evidence type="ECO:0000256" key="3">
    <source>
        <dbReference type="ARBA" id="ARBA00022691"/>
    </source>
</evidence>
<dbReference type="Proteomes" id="UP000291189">
    <property type="component" value="Unassembled WGS sequence"/>
</dbReference>
<dbReference type="InterPro" id="IPR029063">
    <property type="entry name" value="SAM-dependent_MTases_sf"/>
</dbReference>
<keyword evidence="1 5" id="KW-0489">Methyltransferase</keyword>
<organism evidence="5 6">
    <name type="scientific">Nocardioides iriomotensis</name>
    <dbReference type="NCBI Taxonomy" id="715784"/>
    <lineage>
        <taxon>Bacteria</taxon>
        <taxon>Bacillati</taxon>
        <taxon>Actinomycetota</taxon>
        <taxon>Actinomycetes</taxon>
        <taxon>Propionibacteriales</taxon>
        <taxon>Nocardioidaceae</taxon>
        <taxon>Nocardioides</taxon>
    </lineage>
</organism>
<dbReference type="InterPro" id="IPR013216">
    <property type="entry name" value="Methyltransf_11"/>
</dbReference>